<protein>
    <submittedName>
        <fullName evidence="1">DUF4917 family protein</fullName>
    </submittedName>
</protein>
<reference evidence="1 2" key="1">
    <citation type="journal article" date="2017" name="Environ. Sci. Technol.">
        <title>Organohalide Respiration with Chlorinated Ethenes under Low pH Conditions.</title>
        <authorList>
            <person name="Yang Y."/>
            <person name="Capiro N.L."/>
            <person name="Marcet T.F."/>
            <person name="Yan J."/>
            <person name="Pennell K.D."/>
            <person name="Loffler F.E."/>
        </authorList>
    </citation>
    <scope>NUCLEOTIDE SEQUENCE [LARGE SCALE GENOMIC DNA]</scope>
    <source>
        <strain evidence="1 2">ACSDCE</strain>
    </source>
</reference>
<organism evidence="1 2">
    <name type="scientific">Sulfurospirillum diekertiae</name>
    <dbReference type="NCBI Taxonomy" id="1854492"/>
    <lineage>
        <taxon>Bacteria</taxon>
        <taxon>Pseudomonadati</taxon>
        <taxon>Campylobacterota</taxon>
        <taxon>Epsilonproteobacteria</taxon>
        <taxon>Campylobacterales</taxon>
        <taxon>Sulfurospirillaceae</taxon>
        <taxon>Sulfurospirillum</taxon>
    </lineage>
</organism>
<dbReference type="EMBL" id="CP039734">
    <property type="protein sequence ID" value="QIR77015.1"/>
    <property type="molecule type" value="Genomic_DNA"/>
</dbReference>
<dbReference type="AlphaFoldDB" id="A0A6G9VWF5"/>
<dbReference type="Proteomes" id="UP000502831">
    <property type="component" value="Chromosome"/>
</dbReference>
<sequence>MELKLETYDEVIAHLTKSKRTKHLLLGNGFSMAYDANIFSYNALHQFIDKLDNDLLSKLFEIINTKNFELVMKQLDNFSELVDIFGSDEALKNKVKEASAKLKNSLINAIEDLHPEHVFKISEEKSDICAAFLNSYLEKDGKIFTTNYDVLLYWVLMRNRDNIPNAIDGFGREKEEDIDYVDDIEYSELRWGKHKEKQTIYYLHGALPLFDTGVNIIKEEYDSEHYIMEKIKNRLEQKEYPVFVTAGTSEQKLEHILHNYYLSYCYESLSKIEGSLITFGFNFGEYDEHIIKAINIAAKNGKKVSDKLWSVYIGVYSESDQKHIERIKSKFKCKVHIFDAKTVHVWNM</sequence>
<name>A0A6G9VWF5_9BACT</name>
<evidence type="ECO:0000313" key="2">
    <source>
        <dbReference type="Proteomes" id="UP000502831"/>
    </source>
</evidence>
<dbReference type="InterPro" id="IPR032581">
    <property type="entry name" value="DUF4917"/>
</dbReference>
<accession>A0A6G9VWF5</accession>
<evidence type="ECO:0000313" key="1">
    <source>
        <dbReference type="EMBL" id="QIR77015.1"/>
    </source>
</evidence>
<dbReference type="RefSeq" id="WP_167750453.1">
    <property type="nucleotide sequence ID" value="NZ_CP039734.2"/>
</dbReference>
<proteinExistence type="predicted"/>
<dbReference type="Pfam" id="PF16263">
    <property type="entry name" value="DUF4917"/>
    <property type="match status" value="1"/>
</dbReference>
<gene>
    <name evidence="1" type="ORF">FA584_12740</name>
</gene>